<dbReference type="Proteomes" id="UP000051202">
    <property type="component" value="Unassembled WGS sequence"/>
</dbReference>
<evidence type="ECO:0000256" key="2">
    <source>
        <dbReference type="ARBA" id="ARBA00023235"/>
    </source>
</evidence>
<accession>A0A0T6DT24</accession>
<dbReference type="RefSeq" id="WP_058024078.1">
    <property type="nucleotide sequence ID" value="NZ_LNDJ01000050.1"/>
</dbReference>
<dbReference type="Pfam" id="PF02567">
    <property type="entry name" value="PhzC-PhzF"/>
    <property type="match status" value="1"/>
</dbReference>
<evidence type="ECO:0000256" key="1">
    <source>
        <dbReference type="ARBA" id="ARBA00008270"/>
    </source>
</evidence>
<dbReference type="Gene3D" id="3.10.310.10">
    <property type="entry name" value="Diaminopimelate Epimerase, Chain A, domain 1"/>
    <property type="match status" value="2"/>
</dbReference>
<sequence length="270" mass="29664">MQLEINIIDAFTDTLFKGNSAAVIVTDTWLDDALMQSIASENNLSETAFIVPDGKGVYHIRWFSPLTEIDFCGHATLAAAFVLFNKNSNVQSINFSAKAVGILTVVKTDSGKMQMDFPNRMPEKIDEIPDSLLAGLSIAPAEVYRNAQAYFVIYDSESDVLNVARDNEKLKQLAPYDVVVTCQATSEKYHDYDFVSRYFWPANGGDEDPVTGSIHTGLAPLWAKRLAKNELVAYQASSRGGVLDCTVADDRVLISGNAVPYLTGFITVEE</sequence>
<evidence type="ECO:0000313" key="4">
    <source>
        <dbReference type="EMBL" id="KRU23161.1"/>
    </source>
</evidence>
<evidence type="ECO:0000313" key="5">
    <source>
        <dbReference type="Proteomes" id="UP000051202"/>
    </source>
</evidence>
<keyword evidence="2" id="KW-0413">Isomerase</keyword>
<dbReference type="EMBL" id="LNDJ01000050">
    <property type="protein sequence ID" value="KRU23161.1"/>
    <property type="molecule type" value="Genomic_DNA"/>
</dbReference>
<organism evidence="4 5">
    <name type="scientific">Psychrobacter piscatorii</name>
    <dbReference type="NCBI Taxonomy" id="554343"/>
    <lineage>
        <taxon>Bacteria</taxon>
        <taxon>Pseudomonadati</taxon>
        <taxon>Pseudomonadota</taxon>
        <taxon>Gammaproteobacteria</taxon>
        <taxon>Moraxellales</taxon>
        <taxon>Moraxellaceae</taxon>
        <taxon>Psychrobacter</taxon>
    </lineage>
</organism>
<gene>
    <name evidence="4" type="ORF">AS194_05830</name>
</gene>
<dbReference type="PIRSF" id="PIRSF016184">
    <property type="entry name" value="PhzC_PhzF"/>
    <property type="match status" value="1"/>
</dbReference>
<dbReference type="STRING" id="554343.AS194_05830"/>
<dbReference type="GO" id="GO:0016853">
    <property type="term" value="F:isomerase activity"/>
    <property type="evidence" value="ECO:0007669"/>
    <property type="project" value="UniProtKB-KW"/>
</dbReference>
<protein>
    <submittedName>
        <fullName evidence="4">Phenazine biosynthesis protein PhzF</fullName>
    </submittedName>
</protein>
<keyword evidence="5" id="KW-1185">Reference proteome</keyword>
<comment type="similarity">
    <text evidence="1">Belongs to the PhzF family.</text>
</comment>
<dbReference type="NCBIfam" id="TIGR00654">
    <property type="entry name" value="PhzF_family"/>
    <property type="match status" value="1"/>
</dbReference>
<proteinExistence type="inferred from homology"/>
<comment type="caution">
    <text evidence="4">The sequence shown here is derived from an EMBL/GenBank/DDBJ whole genome shotgun (WGS) entry which is preliminary data.</text>
</comment>
<evidence type="ECO:0000256" key="3">
    <source>
        <dbReference type="PIRSR" id="PIRSR016184-1"/>
    </source>
</evidence>
<name>A0A0T6DT24_9GAMM</name>
<feature type="active site" evidence="3">
    <location>
        <position position="46"/>
    </location>
</feature>
<dbReference type="SUPFAM" id="SSF54506">
    <property type="entry name" value="Diaminopimelate epimerase-like"/>
    <property type="match status" value="1"/>
</dbReference>
<dbReference type="AlphaFoldDB" id="A0A0T6DT24"/>
<dbReference type="GO" id="GO:0005737">
    <property type="term" value="C:cytoplasm"/>
    <property type="evidence" value="ECO:0007669"/>
    <property type="project" value="TreeGrafter"/>
</dbReference>
<reference evidence="4 5" key="1">
    <citation type="submission" date="2015-11" db="EMBL/GenBank/DDBJ databases">
        <title>Permanent draft genome of Psychrobacter piscatorii LQ58.</title>
        <authorList>
            <person name="Zhou M."/>
            <person name="Dong B."/>
            <person name="Liu Q."/>
        </authorList>
    </citation>
    <scope>NUCLEOTIDE SEQUENCE [LARGE SCALE GENOMIC DNA]</scope>
    <source>
        <strain evidence="4 5">LQ58</strain>
    </source>
</reference>
<dbReference type="InterPro" id="IPR003719">
    <property type="entry name" value="Phenazine_PhzF-like"/>
</dbReference>
<dbReference type="PANTHER" id="PTHR13774">
    <property type="entry name" value="PHENAZINE BIOSYNTHESIS PROTEIN"/>
    <property type="match status" value="1"/>
</dbReference>
<dbReference type="PANTHER" id="PTHR13774:SF17">
    <property type="entry name" value="PHENAZINE BIOSYNTHESIS-LIKE DOMAIN-CONTAINING PROTEIN"/>
    <property type="match status" value="1"/>
</dbReference>